<dbReference type="PANTHER" id="PTHR20905:SF28">
    <property type="entry name" value="GH28833P-RELATED"/>
    <property type="match status" value="1"/>
</dbReference>
<evidence type="ECO:0000313" key="1">
    <source>
        <dbReference type="EnsemblMetazoa" id="XP_003427931"/>
    </source>
</evidence>
<keyword evidence="2" id="KW-1185">Reference proteome</keyword>
<sequence>MKMERPADDVAVAIETKITAPITWTLQSKFKIQDIRDNQHEEVLTLIKHHYFREEPMCKSIKLLKDSASVSGYLDLIRIWLKDTTSLIAISAKSGRIIGVAITRINSFLYKSNTYSRVQIFTGEALEAMMRLKGALVKQANIYESTGHDTYLCIYVICVHPSYKNKGIEKGLLDACSRAATNMKISLLAGIFTSNNDQSIARKMEYSILTQIPYKHWIIDNNVVFDDTEIENYSAAFMILLKT</sequence>
<dbReference type="Proteomes" id="UP000002358">
    <property type="component" value="Chromosome 1"/>
</dbReference>
<accession>A0A7M7GEY1</accession>
<reference evidence="1" key="1">
    <citation type="submission" date="2021-01" db="UniProtKB">
        <authorList>
            <consortium name="EnsemblMetazoa"/>
        </authorList>
    </citation>
    <scope>IDENTIFICATION</scope>
</reference>
<dbReference type="EnsemblMetazoa" id="XM_003427883">
    <property type="protein sequence ID" value="XP_003427931"/>
    <property type="gene ID" value="GeneID_100113930"/>
</dbReference>
<dbReference type="PANTHER" id="PTHR20905">
    <property type="entry name" value="N-ACETYLTRANSFERASE-RELATED"/>
    <property type="match status" value="1"/>
</dbReference>
<evidence type="ECO:0000313" key="2">
    <source>
        <dbReference type="Proteomes" id="UP000002358"/>
    </source>
</evidence>
<protein>
    <recommendedName>
        <fullName evidence="3">N-acetyltransferase domain-containing protein</fullName>
    </recommendedName>
</protein>
<dbReference type="SMR" id="A0A7M7GEY1"/>
<dbReference type="InParanoid" id="A0A7M7GEY1"/>
<dbReference type="Gene3D" id="3.40.630.30">
    <property type="match status" value="1"/>
</dbReference>
<dbReference type="InterPro" id="IPR016181">
    <property type="entry name" value="Acyl_CoA_acyltransferase"/>
</dbReference>
<dbReference type="OrthoDB" id="6588672at2759"/>
<proteinExistence type="predicted"/>
<dbReference type="GO" id="GO:0008080">
    <property type="term" value="F:N-acetyltransferase activity"/>
    <property type="evidence" value="ECO:0007669"/>
    <property type="project" value="TreeGrafter"/>
</dbReference>
<gene>
    <name evidence="1" type="primary">100113930</name>
</gene>
<organism evidence="1 2">
    <name type="scientific">Nasonia vitripennis</name>
    <name type="common">Parasitic wasp</name>
    <dbReference type="NCBI Taxonomy" id="7425"/>
    <lineage>
        <taxon>Eukaryota</taxon>
        <taxon>Metazoa</taxon>
        <taxon>Ecdysozoa</taxon>
        <taxon>Arthropoda</taxon>
        <taxon>Hexapoda</taxon>
        <taxon>Insecta</taxon>
        <taxon>Pterygota</taxon>
        <taxon>Neoptera</taxon>
        <taxon>Endopterygota</taxon>
        <taxon>Hymenoptera</taxon>
        <taxon>Apocrita</taxon>
        <taxon>Proctotrupomorpha</taxon>
        <taxon>Chalcidoidea</taxon>
        <taxon>Pteromalidae</taxon>
        <taxon>Pteromalinae</taxon>
        <taxon>Nasonia</taxon>
    </lineage>
</organism>
<dbReference type="AlphaFoldDB" id="A0A7M7GEY1"/>
<name>A0A7M7GEY1_NASVI</name>
<dbReference type="SUPFAM" id="SSF55729">
    <property type="entry name" value="Acyl-CoA N-acyltransferases (Nat)"/>
    <property type="match status" value="1"/>
</dbReference>
<evidence type="ECO:0008006" key="3">
    <source>
        <dbReference type="Google" id="ProtNLM"/>
    </source>
</evidence>